<dbReference type="STRING" id="237682.SAMN05421676_11561"/>
<dbReference type="HAMAP" id="MF_01536">
    <property type="entry name" value="UPF0344"/>
    <property type="match status" value="1"/>
</dbReference>
<feature type="transmembrane region" description="Helical" evidence="5">
    <location>
        <begin position="6"/>
        <end position="25"/>
    </location>
</feature>
<keyword evidence="4 5" id="KW-0472">Membrane</keyword>
<evidence type="ECO:0000256" key="4">
    <source>
        <dbReference type="ARBA" id="ARBA00023136"/>
    </source>
</evidence>
<evidence type="ECO:0000256" key="3">
    <source>
        <dbReference type="ARBA" id="ARBA00022989"/>
    </source>
</evidence>
<proteinExistence type="inferred from homology"/>
<evidence type="ECO:0000256" key="5">
    <source>
        <dbReference type="HAMAP-Rule" id="MF_01536"/>
    </source>
</evidence>
<dbReference type="Pfam" id="PF07457">
    <property type="entry name" value="DUF1516"/>
    <property type="match status" value="1"/>
</dbReference>
<dbReference type="InterPro" id="IPR010899">
    <property type="entry name" value="UPF0344"/>
</dbReference>
<keyword evidence="1 5" id="KW-1003">Cell membrane</keyword>
<protein>
    <recommendedName>
        <fullName evidence="5">UPF0344 protein SAMN05421676_11561</fullName>
    </recommendedName>
</protein>
<evidence type="ECO:0000313" key="7">
    <source>
        <dbReference type="Proteomes" id="UP000199095"/>
    </source>
</evidence>
<dbReference type="GO" id="GO:0005886">
    <property type="term" value="C:plasma membrane"/>
    <property type="evidence" value="ECO:0007669"/>
    <property type="project" value="UniProtKB-SubCell"/>
</dbReference>
<comment type="similarity">
    <text evidence="5">Belongs to the UPF0344 family.</text>
</comment>
<feature type="transmembrane region" description="Helical" evidence="5">
    <location>
        <begin position="94"/>
        <end position="115"/>
    </location>
</feature>
<feature type="transmembrane region" description="Helical" evidence="5">
    <location>
        <begin position="37"/>
        <end position="58"/>
    </location>
</feature>
<dbReference type="EMBL" id="FOHJ01000015">
    <property type="protein sequence ID" value="SEU03739.1"/>
    <property type="molecule type" value="Genomic_DNA"/>
</dbReference>
<dbReference type="OrthoDB" id="2365314at2"/>
<keyword evidence="7" id="KW-1185">Reference proteome</keyword>
<accession>A0A1I0J239</accession>
<organism evidence="6 7">
    <name type="scientific">Salinibacillus kushneri</name>
    <dbReference type="NCBI Taxonomy" id="237682"/>
    <lineage>
        <taxon>Bacteria</taxon>
        <taxon>Bacillati</taxon>
        <taxon>Bacillota</taxon>
        <taxon>Bacilli</taxon>
        <taxon>Bacillales</taxon>
        <taxon>Bacillaceae</taxon>
        <taxon>Salinibacillus</taxon>
    </lineage>
</organism>
<gene>
    <name evidence="6" type="ORF">SAMN05421676_11561</name>
</gene>
<evidence type="ECO:0000256" key="2">
    <source>
        <dbReference type="ARBA" id="ARBA00022692"/>
    </source>
</evidence>
<sequence length="121" mass="13401">MTHLHVTSWVLALILFAIVLAFSNKSGKEKPAKILQMILRLDYLLILFSGAQLLFNYGSFSGELIIKVIAGLWVIIAMEMISVKKQDAQSTNGLWIQFVIAFVIALVLGFGRLPYGVSLFG</sequence>
<evidence type="ECO:0000256" key="1">
    <source>
        <dbReference type="ARBA" id="ARBA00022475"/>
    </source>
</evidence>
<dbReference type="AlphaFoldDB" id="A0A1I0J239"/>
<evidence type="ECO:0000313" key="6">
    <source>
        <dbReference type="EMBL" id="SEU03739.1"/>
    </source>
</evidence>
<keyword evidence="3 5" id="KW-1133">Transmembrane helix</keyword>
<comment type="subcellular location">
    <subcellularLocation>
        <location evidence="5">Cell membrane</location>
        <topology evidence="5">Multi-pass membrane protein</topology>
    </subcellularLocation>
</comment>
<dbReference type="RefSeq" id="WP_093137465.1">
    <property type="nucleotide sequence ID" value="NZ_FOHJ01000015.1"/>
</dbReference>
<feature type="transmembrane region" description="Helical" evidence="5">
    <location>
        <begin position="64"/>
        <end position="82"/>
    </location>
</feature>
<reference evidence="7" key="1">
    <citation type="submission" date="2016-10" db="EMBL/GenBank/DDBJ databases">
        <authorList>
            <person name="Varghese N."/>
            <person name="Submissions S."/>
        </authorList>
    </citation>
    <scope>NUCLEOTIDE SEQUENCE [LARGE SCALE GENOMIC DNA]</scope>
    <source>
        <strain evidence="7">CGMCC 1.3566</strain>
    </source>
</reference>
<dbReference type="Proteomes" id="UP000199095">
    <property type="component" value="Unassembled WGS sequence"/>
</dbReference>
<name>A0A1I0J239_9BACI</name>
<keyword evidence="2 5" id="KW-0812">Transmembrane</keyword>